<organism evidence="3 4">
    <name type="scientific">Cricetulus griseus</name>
    <name type="common">Chinese hamster</name>
    <name type="synonym">Cricetulus barabensis griseus</name>
    <dbReference type="NCBI Taxonomy" id="10029"/>
    <lineage>
        <taxon>Eukaryota</taxon>
        <taxon>Metazoa</taxon>
        <taxon>Chordata</taxon>
        <taxon>Craniata</taxon>
        <taxon>Vertebrata</taxon>
        <taxon>Euteleostomi</taxon>
        <taxon>Mammalia</taxon>
        <taxon>Eutheria</taxon>
        <taxon>Euarchontoglires</taxon>
        <taxon>Glires</taxon>
        <taxon>Rodentia</taxon>
        <taxon>Myomorpha</taxon>
        <taxon>Muroidea</taxon>
        <taxon>Cricetidae</taxon>
        <taxon>Cricetinae</taxon>
        <taxon>Cricetulus</taxon>
    </lineage>
</organism>
<dbReference type="InterPro" id="IPR005707">
    <property type="entry name" value="Ribosomal_uS2_euk/arc"/>
</dbReference>
<dbReference type="AlphaFoldDB" id="G3HDR6"/>
<protein>
    <submittedName>
        <fullName evidence="3">40S ribosomal protein SA</fullName>
    </submittedName>
</protein>
<proteinExistence type="predicted"/>
<dbReference type="Gene3D" id="3.40.50.10490">
    <property type="entry name" value="Glucose-6-phosphate isomerase like protein, domain 1"/>
    <property type="match status" value="1"/>
</dbReference>
<dbReference type="GO" id="GO:0003735">
    <property type="term" value="F:structural constituent of ribosome"/>
    <property type="evidence" value="ECO:0007669"/>
    <property type="project" value="InterPro"/>
</dbReference>
<keyword evidence="1 3" id="KW-0689">Ribosomal protein</keyword>
<name>G3HDR6_CRIGR</name>
<keyword evidence="2" id="KW-0687">Ribonucleoprotein</keyword>
<evidence type="ECO:0000256" key="1">
    <source>
        <dbReference type="ARBA" id="ARBA00022980"/>
    </source>
</evidence>
<evidence type="ECO:0000313" key="4">
    <source>
        <dbReference type="Proteomes" id="UP000001075"/>
    </source>
</evidence>
<evidence type="ECO:0000313" key="3">
    <source>
        <dbReference type="EMBL" id="EGW00372.1"/>
    </source>
</evidence>
<dbReference type="STRING" id="10029.G3HDR6"/>
<dbReference type="SUPFAM" id="SSF52313">
    <property type="entry name" value="Ribosomal protein S2"/>
    <property type="match status" value="1"/>
</dbReference>
<dbReference type="InterPro" id="IPR023591">
    <property type="entry name" value="Ribosomal_uS2_flav_dom_sf"/>
</dbReference>
<dbReference type="EMBL" id="JH000301">
    <property type="protein sequence ID" value="EGW00372.1"/>
    <property type="molecule type" value="Genomic_DNA"/>
</dbReference>
<dbReference type="InParanoid" id="G3HDR6"/>
<dbReference type="GO" id="GO:0006412">
    <property type="term" value="P:translation"/>
    <property type="evidence" value="ECO:0007669"/>
    <property type="project" value="InterPro"/>
</dbReference>
<reference evidence="4" key="1">
    <citation type="journal article" date="2011" name="Nat. Biotechnol.">
        <title>The genomic sequence of the Chinese hamster ovary (CHO)-K1 cell line.</title>
        <authorList>
            <person name="Xu X."/>
            <person name="Nagarajan H."/>
            <person name="Lewis N.E."/>
            <person name="Pan S."/>
            <person name="Cai Z."/>
            <person name="Liu X."/>
            <person name="Chen W."/>
            <person name="Xie M."/>
            <person name="Wang W."/>
            <person name="Hammond S."/>
            <person name="Andersen M.R."/>
            <person name="Neff N."/>
            <person name="Passarelli B."/>
            <person name="Koh W."/>
            <person name="Fan H.C."/>
            <person name="Wang J."/>
            <person name="Gui Y."/>
            <person name="Lee K.H."/>
            <person name="Betenbaugh M.J."/>
            <person name="Quake S.R."/>
            <person name="Famili I."/>
            <person name="Palsson B.O."/>
            <person name="Wang J."/>
        </authorList>
    </citation>
    <scope>NUCLEOTIDE SEQUENCE [LARGE SCALE GENOMIC DNA]</scope>
    <source>
        <strain evidence="4">CHO K1 cell line</strain>
    </source>
</reference>
<dbReference type="GO" id="GO:0015935">
    <property type="term" value="C:small ribosomal subunit"/>
    <property type="evidence" value="ECO:0007669"/>
    <property type="project" value="InterPro"/>
</dbReference>
<gene>
    <name evidence="3" type="ORF">I79_008652</name>
</gene>
<evidence type="ECO:0000256" key="2">
    <source>
        <dbReference type="ARBA" id="ARBA00023274"/>
    </source>
</evidence>
<dbReference type="Proteomes" id="UP000001075">
    <property type="component" value="Unassembled WGS sequence"/>
</dbReference>
<accession>G3HDR6</accession>
<dbReference type="PANTHER" id="PTHR11489">
    <property type="entry name" value="40S RIBOSOMAL PROTEIN SA"/>
    <property type="match status" value="1"/>
</dbReference>
<sequence length="111" mass="11851">MEDSFTVLELAIRAASKRFPNSAVRSLKGKSCYLHHSSQEDQKKLLLAASVIAAFENPKDASVTSPGNTGQWAVLKTTTATRAPQTADVITPGLFFHQIQAAFLGDSSSGD</sequence>